<accession>F5RGQ9</accession>
<dbReference type="PRINTS" id="PR00039">
    <property type="entry name" value="HTHLYSR"/>
</dbReference>
<dbReference type="RefSeq" id="WP_008063955.1">
    <property type="nucleotide sequence ID" value="NZ_AFHG01000058.1"/>
</dbReference>
<dbReference type="InterPro" id="IPR036388">
    <property type="entry name" value="WH-like_DNA-bd_sf"/>
</dbReference>
<dbReference type="InterPro" id="IPR005119">
    <property type="entry name" value="LysR_subst-bd"/>
</dbReference>
<feature type="domain" description="HTH lysR-type" evidence="5">
    <location>
        <begin position="17"/>
        <end position="67"/>
    </location>
</feature>
<dbReference type="OrthoDB" id="9813056at2"/>
<sequence>MKQNLKIEPALLPAFSAFECVARHASFTRAAAELGVSASALSQTLRTLEQRLGVRLLTRTTRSVSLTDEGERFYDGVRVGLDEFAAALEGLAQSQGRATGTLRINMPRPAYKVLIAPHLAGFAVRHPDVKLEFALDDGLADIVAERFDAGMRMSDTIEADMVAVPIGGPNRMITVAAPDYLTQRPPPRSVEDLGRHECVRYRFASSGRTMRWIFQRDGRPLEVEVDGRYIVNDADAEIDLARRGLAMVQTLESLVADDLADGRLKAVLGEYAMPMSAIHLYFPSRAQMPQRLRVFIDYFQQANEAPALASSRPPRA</sequence>
<keyword evidence="7" id="KW-1185">Reference proteome</keyword>
<dbReference type="Pfam" id="PF03466">
    <property type="entry name" value="LysR_substrate"/>
    <property type="match status" value="1"/>
</dbReference>
<dbReference type="SUPFAM" id="SSF53850">
    <property type="entry name" value="Periplasmic binding protein-like II"/>
    <property type="match status" value="1"/>
</dbReference>
<keyword evidence="4" id="KW-0804">Transcription</keyword>
<proteinExistence type="inferred from homology"/>
<comment type="similarity">
    <text evidence="1">Belongs to the LysR transcriptional regulatory family.</text>
</comment>
<dbReference type="Pfam" id="PF00126">
    <property type="entry name" value="HTH_1"/>
    <property type="match status" value="1"/>
</dbReference>
<keyword evidence="3" id="KW-0238">DNA-binding</keyword>
<evidence type="ECO:0000256" key="2">
    <source>
        <dbReference type="ARBA" id="ARBA00023015"/>
    </source>
</evidence>
<evidence type="ECO:0000256" key="4">
    <source>
        <dbReference type="ARBA" id="ARBA00023163"/>
    </source>
</evidence>
<keyword evidence="2" id="KW-0805">Transcription regulation</keyword>
<dbReference type="eggNOG" id="COG0583">
    <property type="taxonomic scope" value="Bacteria"/>
</dbReference>
<dbReference type="PANTHER" id="PTHR30537">
    <property type="entry name" value="HTH-TYPE TRANSCRIPTIONAL REGULATOR"/>
    <property type="match status" value="1"/>
</dbReference>
<evidence type="ECO:0000259" key="5">
    <source>
        <dbReference type="PROSITE" id="PS50931"/>
    </source>
</evidence>
<comment type="caution">
    <text evidence="6">The sequence shown here is derived from an EMBL/GenBank/DDBJ whole genome shotgun (WGS) entry which is preliminary data.</text>
</comment>
<evidence type="ECO:0000256" key="1">
    <source>
        <dbReference type="ARBA" id="ARBA00009437"/>
    </source>
</evidence>
<dbReference type="Gene3D" id="3.40.190.290">
    <property type="match status" value="1"/>
</dbReference>
<dbReference type="PANTHER" id="PTHR30537:SF1">
    <property type="entry name" value="HTH-TYPE TRANSCRIPTIONAL REGULATOR PGRR"/>
    <property type="match status" value="1"/>
</dbReference>
<organism evidence="6 7">
    <name type="scientific">Methyloversatilis universalis (strain ATCC BAA-1314 / DSM 25237 / JCM 13912 / CCUG 52030 / FAM5)</name>
    <dbReference type="NCBI Taxonomy" id="1000565"/>
    <lineage>
        <taxon>Bacteria</taxon>
        <taxon>Pseudomonadati</taxon>
        <taxon>Pseudomonadota</taxon>
        <taxon>Betaproteobacteria</taxon>
        <taxon>Nitrosomonadales</taxon>
        <taxon>Sterolibacteriaceae</taxon>
        <taxon>Methyloversatilis</taxon>
    </lineage>
</organism>
<dbReference type="GO" id="GO:0043565">
    <property type="term" value="F:sequence-specific DNA binding"/>
    <property type="evidence" value="ECO:0007669"/>
    <property type="project" value="TreeGrafter"/>
</dbReference>
<dbReference type="STRING" id="1000565.METUNv1_03500"/>
<protein>
    <submittedName>
        <fullName evidence="6">Transcriptional regulator</fullName>
    </submittedName>
</protein>
<dbReference type="Proteomes" id="UP000005019">
    <property type="component" value="Unassembled WGS sequence"/>
</dbReference>
<dbReference type="CDD" id="cd08474">
    <property type="entry name" value="PBP2_CrgA_like_5"/>
    <property type="match status" value="1"/>
</dbReference>
<gene>
    <name evidence="6" type="ORF">METUNv1_03500</name>
</gene>
<dbReference type="InterPro" id="IPR058163">
    <property type="entry name" value="LysR-type_TF_proteobact-type"/>
</dbReference>
<dbReference type="FunFam" id="1.10.10.10:FF:000001">
    <property type="entry name" value="LysR family transcriptional regulator"/>
    <property type="match status" value="1"/>
</dbReference>
<evidence type="ECO:0000256" key="3">
    <source>
        <dbReference type="ARBA" id="ARBA00023125"/>
    </source>
</evidence>
<dbReference type="PROSITE" id="PS50931">
    <property type="entry name" value="HTH_LYSR"/>
    <property type="match status" value="1"/>
</dbReference>
<evidence type="ECO:0000313" key="6">
    <source>
        <dbReference type="EMBL" id="EGK70113.1"/>
    </source>
</evidence>
<reference evidence="6 7" key="1">
    <citation type="journal article" date="2011" name="J. Bacteriol.">
        <title>Genome sequence of Methyloversatilis universalis FAM5T, a methylotrophic representative of the order Rhodocyclales.</title>
        <authorList>
            <person name="Kittichotirat W."/>
            <person name="Good N.M."/>
            <person name="Hall R."/>
            <person name="Bringel F."/>
            <person name="Lajus A."/>
            <person name="Medigue C."/>
            <person name="Smalley N.E."/>
            <person name="Beck D."/>
            <person name="Bumgarner R."/>
            <person name="Vuilleumier S."/>
            <person name="Kalyuzhnaya M.G."/>
        </authorList>
    </citation>
    <scope>NUCLEOTIDE SEQUENCE [LARGE SCALE GENOMIC DNA]</scope>
    <source>
        <strain evidence="7">ATCC BAA-1314 / JCM 13912 / FAM5</strain>
    </source>
</reference>
<dbReference type="GO" id="GO:0006351">
    <property type="term" value="P:DNA-templated transcription"/>
    <property type="evidence" value="ECO:0007669"/>
    <property type="project" value="TreeGrafter"/>
</dbReference>
<dbReference type="EMBL" id="AFHG01000058">
    <property type="protein sequence ID" value="EGK70113.1"/>
    <property type="molecule type" value="Genomic_DNA"/>
</dbReference>
<dbReference type="InterPro" id="IPR000847">
    <property type="entry name" value="LysR_HTH_N"/>
</dbReference>
<dbReference type="Gene3D" id="1.10.10.10">
    <property type="entry name" value="Winged helix-like DNA-binding domain superfamily/Winged helix DNA-binding domain"/>
    <property type="match status" value="1"/>
</dbReference>
<evidence type="ECO:0000313" key="7">
    <source>
        <dbReference type="Proteomes" id="UP000005019"/>
    </source>
</evidence>
<dbReference type="InterPro" id="IPR036390">
    <property type="entry name" value="WH_DNA-bd_sf"/>
</dbReference>
<dbReference type="AlphaFoldDB" id="F5RGQ9"/>
<dbReference type="SUPFAM" id="SSF46785">
    <property type="entry name" value="Winged helix' DNA-binding domain"/>
    <property type="match status" value="1"/>
</dbReference>
<name>F5RGQ9_METUF</name>
<dbReference type="GO" id="GO:0003700">
    <property type="term" value="F:DNA-binding transcription factor activity"/>
    <property type="evidence" value="ECO:0007669"/>
    <property type="project" value="InterPro"/>
</dbReference>